<keyword evidence="10" id="KW-1185">Reference proteome</keyword>
<evidence type="ECO:0000313" key="9">
    <source>
        <dbReference type="EMBL" id="QFT25792.1"/>
    </source>
</evidence>
<feature type="compositionally biased region" description="Basic and acidic residues" evidence="8">
    <location>
        <begin position="16"/>
        <end position="27"/>
    </location>
</feature>
<evidence type="ECO:0000256" key="4">
    <source>
        <dbReference type="ARBA" id="ARBA00022679"/>
    </source>
</evidence>
<dbReference type="RefSeq" id="WP_152430020.1">
    <property type="nucleotide sequence ID" value="NZ_CBCSDK010000023.1"/>
</dbReference>
<keyword evidence="3" id="KW-0328">Glycosyltransferase</keyword>
<dbReference type="InterPro" id="IPR000768">
    <property type="entry name" value="ART"/>
</dbReference>
<protein>
    <recommendedName>
        <fullName evidence="2">NAD(+)--protein-arginine ADP-ribosyltransferase</fullName>
        <ecNumber evidence="2">2.4.2.31</ecNumber>
    </recommendedName>
</protein>
<comment type="similarity">
    <text evidence="1">Belongs to the Arg-specific ADP-ribosyltransferase family.</text>
</comment>
<accession>A0A5P9CJQ3</accession>
<dbReference type="GO" id="GO:0016779">
    <property type="term" value="F:nucleotidyltransferase activity"/>
    <property type="evidence" value="ECO:0007669"/>
    <property type="project" value="UniProtKB-KW"/>
</dbReference>
<feature type="coiled-coil region" evidence="7">
    <location>
        <begin position="130"/>
        <end position="195"/>
    </location>
</feature>
<dbReference type="Pfam" id="PF01129">
    <property type="entry name" value="ART"/>
    <property type="match status" value="1"/>
</dbReference>
<evidence type="ECO:0000256" key="6">
    <source>
        <dbReference type="ARBA" id="ARBA00047597"/>
    </source>
</evidence>
<gene>
    <name evidence="9" type="ORF">FIV01_05075</name>
</gene>
<evidence type="ECO:0000313" key="10">
    <source>
        <dbReference type="Proteomes" id="UP000326936"/>
    </source>
</evidence>
<feature type="region of interest" description="Disordered" evidence="8">
    <location>
        <begin position="1"/>
        <end position="27"/>
    </location>
</feature>
<feature type="compositionally biased region" description="Polar residues" evidence="8">
    <location>
        <begin position="1"/>
        <end position="15"/>
    </location>
</feature>
<sequence>MKAANSHHSNYVSMTKQERTKEKAKLSNDIKKVSNVISDTKSSISNLTSSILKFRDEISKKKSQVQSLNEIAKKHGDDCIVRWKEDHFKYGQPSNFIKKILHSNRYETERKKASEIMNSSTPGISAKESVSALNKQVNSLQSELQKTKNDFNEEKQLLDDATNIKDDISTKISAIDKIEDDLKKANETKLKARQDFCLVYQSNAGCKALNQEARKVFRKSGTSGFVSGSKVIQEYERVHGSEIFGRGNKDLKYRIKAQCDDLSSLVKEAAKGFYTPSSKTFTTYRGQGMTSKGIELLKESFHANPNTVYSPGQFFSTSSKVGVATDFANRSTDDIKVLFTVKGDSSNGLSVPGGLTFENDEGESLYSPLANFKVTDIEGSGNTYYVSLQETKQQTKGVQLLPY</sequence>
<keyword evidence="5" id="KW-0548">Nucleotidyltransferase</keyword>
<dbReference type="Gene3D" id="3.90.176.10">
    <property type="entry name" value="Toxin ADP-ribosyltransferase, Chain A, domain 1"/>
    <property type="match status" value="1"/>
</dbReference>
<dbReference type="Proteomes" id="UP000326936">
    <property type="component" value="Chromosome"/>
</dbReference>
<dbReference type="EC" id="2.4.2.31" evidence="2"/>
<keyword evidence="4" id="KW-0808">Transferase</keyword>
<evidence type="ECO:0000256" key="1">
    <source>
        <dbReference type="ARBA" id="ARBA00009558"/>
    </source>
</evidence>
<proteinExistence type="inferred from homology"/>
<dbReference type="AlphaFoldDB" id="A0A5P9CJQ3"/>
<organism evidence="9 10">
    <name type="scientific">Vibrio aquimaris</name>
    <dbReference type="NCBI Taxonomy" id="2587862"/>
    <lineage>
        <taxon>Bacteria</taxon>
        <taxon>Pseudomonadati</taxon>
        <taxon>Pseudomonadota</taxon>
        <taxon>Gammaproteobacteria</taxon>
        <taxon>Vibrionales</taxon>
        <taxon>Vibrionaceae</taxon>
        <taxon>Vibrio</taxon>
    </lineage>
</organism>
<name>A0A5P9CJQ3_9VIBR</name>
<dbReference type="EMBL" id="CP045350">
    <property type="protein sequence ID" value="QFT25792.1"/>
    <property type="molecule type" value="Genomic_DNA"/>
</dbReference>
<evidence type="ECO:0000256" key="5">
    <source>
        <dbReference type="ARBA" id="ARBA00022695"/>
    </source>
</evidence>
<comment type="catalytic activity">
    <reaction evidence="6">
        <text>L-arginyl-[protein] + NAD(+) = N(omega)-(ADP-D-ribosyl)-L-arginyl-[protein] + nicotinamide + H(+)</text>
        <dbReference type="Rhea" id="RHEA:19149"/>
        <dbReference type="Rhea" id="RHEA-COMP:10532"/>
        <dbReference type="Rhea" id="RHEA-COMP:15087"/>
        <dbReference type="ChEBI" id="CHEBI:15378"/>
        <dbReference type="ChEBI" id="CHEBI:17154"/>
        <dbReference type="ChEBI" id="CHEBI:29965"/>
        <dbReference type="ChEBI" id="CHEBI:57540"/>
        <dbReference type="ChEBI" id="CHEBI:142554"/>
        <dbReference type="EC" id="2.4.2.31"/>
    </reaction>
</comment>
<dbReference type="SUPFAM" id="SSF56399">
    <property type="entry name" value="ADP-ribosylation"/>
    <property type="match status" value="1"/>
</dbReference>
<reference evidence="9 10" key="1">
    <citation type="submission" date="2019-10" db="EMBL/GenBank/DDBJ databases">
        <title>Complete genome sequence of Vibrio sp. strain THAF100, isolated from non-filtered water from the water column of tank 6 of a marine aquarium containing stony-coral fragments. Water maintained at 26 degree C.</title>
        <authorList>
            <person name="Ruckert C."/>
            <person name="Franco A."/>
            <person name="Kalinowski J."/>
            <person name="Glaeser S."/>
        </authorList>
    </citation>
    <scope>NUCLEOTIDE SEQUENCE [LARGE SCALE GENOMIC DNA]</scope>
    <source>
        <strain evidence="9 10">THAF100</strain>
    </source>
</reference>
<dbReference type="KEGG" id="vaq:FIV01_05075"/>
<evidence type="ECO:0000256" key="8">
    <source>
        <dbReference type="SAM" id="MobiDB-lite"/>
    </source>
</evidence>
<evidence type="ECO:0000256" key="2">
    <source>
        <dbReference type="ARBA" id="ARBA00012031"/>
    </source>
</evidence>
<keyword evidence="7" id="KW-0175">Coiled coil</keyword>
<dbReference type="OrthoDB" id="6465451at2"/>
<evidence type="ECO:0000256" key="7">
    <source>
        <dbReference type="SAM" id="Coils"/>
    </source>
</evidence>
<evidence type="ECO:0000256" key="3">
    <source>
        <dbReference type="ARBA" id="ARBA00022676"/>
    </source>
</evidence>
<dbReference type="GO" id="GO:0106274">
    <property type="term" value="F:NAD+-protein-arginine ADP-ribosyltransferase activity"/>
    <property type="evidence" value="ECO:0007669"/>
    <property type="project" value="UniProtKB-EC"/>
</dbReference>